<dbReference type="GO" id="GO:0005615">
    <property type="term" value="C:extracellular space"/>
    <property type="evidence" value="ECO:0007669"/>
    <property type="project" value="UniProtKB-KW"/>
</dbReference>
<evidence type="ECO:0000256" key="7">
    <source>
        <dbReference type="SAM" id="SignalP"/>
    </source>
</evidence>
<dbReference type="Gene3D" id="1.20.1250.10">
    <property type="match status" value="1"/>
</dbReference>
<name>A0ABD1KNI2_9TELE</name>
<evidence type="ECO:0000313" key="8">
    <source>
        <dbReference type="EMBL" id="KAL2100551.1"/>
    </source>
</evidence>
<protein>
    <submittedName>
        <fullName evidence="8">Uncharacterized protein</fullName>
    </submittedName>
</protein>
<accession>A0ABD1KNI2</accession>
<dbReference type="EMBL" id="JBHFQA010000003">
    <property type="protein sequence ID" value="KAL2100551.1"/>
    <property type="molecule type" value="Genomic_DNA"/>
</dbReference>
<dbReference type="GO" id="GO:0051607">
    <property type="term" value="P:defense response to virus"/>
    <property type="evidence" value="ECO:0007669"/>
    <property type="project" value="UniProtKB-KW"/>
</dbReference>
<organism evidence="8 9">
    <name type="scientific">Coilia grayii</name>
    <name type="common">Gray's grenadier anchovy</name>
    <dbReference type="NCBI Taxonomy" id="363190"/>
    <lineage>
        <taxon>Eukaryota</taxon>
        <taxon>Metazoa</taxon>
        <taxon>Chordata</taxon>
        <taxon>Craniata</taxon>
        <taxon>Vertebrata</taxon>
        <taxon>Euteleostomi</taxon>
        <taxon>Actinopterygii</taxon>
        <taxon>Neopterygii</taxon>
        <taxon>Teleostei</taxon>
        <taxon>Clupei</taxon>
        <taxon>Clupeiformes</taxon>
        <taxon>Clupeoidei</taxon>
        <taxon>Engraulidae</taxon>
        <taxon>Coilinae</taxon>
        <taxon>Coilia</taxon>
    </lineage>
</organism>
<evidence type="ECO:0000256" key="5">
    <source>
        <dbReference type="ARBA" id="ARBA00023157"/>
    </source>
</evidence>
<dbReference type="PANTHER" id="PTHR11691:SF62">
    <property type="entry name" value="INTERFERON PHI 2-RELATED"/>
    <property type="match status" value="1"/>
</dbReference>
<evidence type="ECO:0000256" key="2">
    <source>
        <dbReference type="ARBA" id="ARBA00022514"/>
    </source>
</evidence>
<keyword evidence="4 6" id="KW-0051">Antiviral defense</keyword>
<keyword evidence="3" id="KW-0964">Secreted</keyword>
<keyword evidence="9" id="KW-1185">Reference proteome</keyword>
<dbReference type="Proteomes" id="UP001591681">
    <property type="component" value="Unassembled WGS sequence"/>
</dbReference>
<dbReference type="InterPro" id="IPR009079">
    <property type="entry name" value="4_helix_cytokine-like_core"/>
</dbReference>
<dbReference type="GO" id="GO:0005125">
    <property type="term" value="F:cytokine activity"/>
    <property type="evidence" value="ECO:0007669"/>
    <property type="project" value="UniProtKB-KW"/>
</dbReference>
<evidence type="ECO:0000256" key="1">
    <source>
        <dbReference type="ARBA" id="ARBA00004613"/>
    </source>
</evidence>
<evidence type="ECO:0000256" key="3">
    <source>
        <dbReference type="ARBA" id="ARBA00022525"/>
    </source>
</evidence>
<evidence type="ECO:0000256" key="4">
    <source>
        <dbReference type="ARBA" id="ARBA00023118"/>
    </source>
</evidence>
<keyword evidence="7" id="KW-0732">Signal</keyword>
<dbReference type="AlphaFoldDB" id="A0ABD1KNI2"/>
<keyword evidence="5" id="KW-1015">Disulfide bond</keyword>
<comment type="subcellular location">
    <subcellularLocation>
        <location evidence="1">Secreted</location>
    </subcellularLocation>
</comment>
<gene>
    <name evidence="8" type="ORF">ACEWY4_002312</name>
</gene>
<comment type="similarity">
    <text evidence="6">Belongs to the alpha/beta interferon family.</text>
</comment>
<proteinExistence type="inferred from homology"/>
<dbReference type="Pfam" id="PF00143">
    <property type="entry name" value="Interferon"/>
    <property type="match status" value="1"/>
</dbReference>
<dbReference type="SMART" id="SM00076">
    <property type="entry name" value="IFabd"/>
    <property type="match status" value="1"/>
</dbReference>
<comment type="caution">
    <text evidence="8">The sequence shown here is derived from an EMBL/GenBank/DDBJ whole genome shotgun (WGS) entry which is preliminary data.</text>
</comment>
<keyword evidence="2 6" id="KW-0202">Cytokine</keyword>
<dbReference type="SUPFAM" id="SSF47266">
    <property type="entry name" value="4-helical cytokines"/>
    <property type="match status" value="1"/>
</dbReference>
<feature type="signal peptide" evidence="7">
    <location>
        <begin position="1"/>
        <end position="17"/>
    </location>
</feature>
<reference evidence="8 9" key="1">
    <citation type="submission" date="2024-09" db="EMBL/GenBank/DDBJ databases">
        <title>A chromosome-level genome assembly of Gray's grenadier anchovy, Coilia grayii.</title>
        <authorList>
            <person name="Fu Z."/>
        </authorList>
    </citation>
    <scope>NUCLEOTIDE SEQUENCE [LARGE SCALE GENOMIC DNA]</scope>
    <source>
        <strain evidence="8">G4</strain>
        <tissue evidence="8">Muscle</tissue>
    </source>
</reference>
<dbReference type="InterPro" id="IPR000471">
    <property type="entry name" value="Interferon_alpha/beta/delta"/>
</dbReference>
<evidence type="ECO:0000313" key="9">
    <source>
        <dbReference type="Proteomes" id="UP001591681"/>
    </source>
</evidence>
<sequence length="194" mass="22512">MASESFTLLSFIILCAAHVYSLPTPCRLQGELIQKVNDLLQNMGGLYPLECLDENVNLTFPDSAFKSNRTAQINVGVDQAIYEVLRKIDVVFENDTMPDSWDQGKLDDFRNIVYRLVEESECVLTKAVQEDDFPERETVLGAYFREMTNVLRQKEYSACAWEVVRKETLRTLRFILRNVSDHLFWTKRRHPAPQ</sequence>
<feature type="chain" id="PRO_5044856501" evidence="7">
    <location>
        <begin position="18"/>
        <end position="194"/>
    </location>
</feature>
<evidence type="ECO:0000256" key="6">
    <source>
        <dbReference type="RuleBase" id="RU000436"/>
    </source>
</evidence>
<dbReference type="PANTHER" id="PTHR11691">
    <property type="entry name" value="TYPE I INTERFERON"/>
    <property type="match status" value="1"/>
</dbReference>